<sequence length="246" mass="26066">MNFAIGIVVAVGLIALIMRVFGGGRPAEPGARHPDAAPDPGAESTSWSAGVGQELDELGAESGEVVAITSDGVAFVPDGDQIHLVPPGSPEEVFPVRAATTTTLEPSTDPDSQVLLGRGAPINPRTGRRLPGWEPGQRLEPGDLIAVRIVRGAPDHDPWRLEALGRDHDYQAWAFETEESAQAAHDLLQRHIVRPPRDEDGEVRAPGSADFAEAIRREEETAAELAAADAGDDDEALQDPGRRPIG</sequence>
<accession>A0A538UCB3</accession>
<gene>
    <name evidence="2" type="ORF">E6K81_04160</name>
</gene>
<evidence type="ECO:0000313" key="3">
    <source>
        <dbReference type="Proteomes" id="UP000319771"/>
    </source>
</evidence>
<reference evidence="2 3" key="1">
    <citation type="journal article" date="2019" name="Nat. Microbiol.">
        <title>Mediterranean grassland soil C-N compound turnover is dependent on rainfall and depth, and is mediated by genomically divergent microorganisms.</title>
        <authorList>
            <person name="Diamond S."/>
            <person name="Andeer P.F."/>
            <person name="Li Z."/>
            <person name="Crits-Christoph A."/>
            <person name="Burstein D."/>
            <person name="Anantharaman K."/>
            <person name="Lane K.R."/>
            <person name="Thomas B.C."/>
            <person name="Pan C."/>
            <person name="Northen T.R."/>
            <person name="Banfield J.F."/>
        </authorList>
    </citation>
    <scope>NUCLEOTIDE SEQUENCE [LARGE SCALE GENOMIC DNA]</scope>
    <source>
        <strain evidence="2">WS_11</strain>
    </source>
</reference>
<comment type="caution">
    <text evidence="2">The sequence shown here is derived from an EMBL/GenBank/DDBJ whole genome shotgun (WGS) entry which is preliminary data.</text>
</comment>
<protein>
    <submittedName>
        <fullName evidence="2">Uncharacterized protein</fullName>
    </submittedName>
</protein>
<name>A0A538UCB3_UNCEI</name>
<organism evidence="2 3">
    <name type="scientific">Eiseniibacteriota bacterium</name>
    <dbReference type="NCBI Taxonomy" id="2212470"/>
    <lineage>
        <taxon>Bacteria</taxon>
        <taxon>Candidatus Eiseniibacteriota</taxon>
    </lineage>
</organism>
<feature type="region of interest" description="Disordered" evidence="1">
    <location>
        <begin position="102"/>
        <end position="134"/>
    </location>
</feature>
<dbReference type="Proteomes" id="UP000319771">
    <property type="component" value="Unassembled WGS sequence"/>
</dbReference>
<feature type="region of interest" description="Disordered" evidence="1">
    <location>
        <begin position="28"/>
        <end position="47"/>
    </location>
</feature>
<evidence type="ECO:0000256" key="1">
    <source>
        <dbReference type="SAM" id="MobiDB-lite"/>
    </source>
</evidence>
<feature type="compositionally biased region" description="Polar residues" evidence="1">
    <location>
        <begin position="102"/>
        <end position="111"/>
    </location>
</feature>
<dbReference type="AlphaFoldDB" id="A0A538UCB3"/>
<evidence type="ECO:0000313" key="2">
    <source>
        <dbReference type="EMBL" id="TMQ73545.1"/>
    </source>
</evidence>
<dbReference type="EMBL" id="VBPB01000062">
    <property type="protein sequence ID" value="TMQ73545.1"/>
    <property type="molecule type" value="Genomic_DNA"/>
</dbReference>
<feature type="region of interest" description="Disordered" evidence="1">
    <location>
        <begin position="220"/>
        <end position="246"/>
    </location>
</feature>
<proteinExistence type="predicted"/>